<comment type="caution">
    <text evidence="1">The sequence shown here is derived from an EMBL/GenBank/DDBJ whole genome shotgun (WGS) entry which is preliminary data.</text>
</comment>
<gene>
    <name evidence="1" type="ORF">DS742_11825</name>
</gene>
<reference evidence="1 2" key="1">
    <citation type="submission" date="2018-07" db="EMBL/GenBank/DDBJ databases">
        <title>New species, Clostridium PI-S10-A1B.</title>
        <authorList>
            <person name="Krishna G."/>
            <person name="Summeta K."/>
            <person name="Shikha S."/>
            <person name="Prabhu P.B."/>
            <person name="Suresh K."/>
        </authorList>
    </citation>
    <scope>NUCLEOTIDE SEQUENCE [LARGE SCALE GENOMIC DNA]</scope>
    <source>
        <strain evidence="1 2">PI-S10-A1B</strain>
    </source>
</reference>
<evidence type="ECO:0000313" key="2">
    <source>
        <dbReference type="Proteomes" id="UP000260680"/>
    </source>
</evidence>
<dbReference type="OrthoDB" id="1955877at2"/>
<dbReference type="RefSeq" id="WP_117417218.1">
    <property type="nucleotide sequence ID" value="NZ_QOHO01000031.1"/>
</dbReference>
<sequence length="127" mass="14288">MKKIAVRPANEIEIQFSDNVTMLATFNIRAMRYMMELLYEKEKVASDIPIEEFGAIIIYSGIKVNNPEFTIEEANAMALSMNPADLNEIIHNYNESTGIMDQETEEAVTKKVIAQILTGLAKSNSKK</sequence>
<organism evidence="1 2">
    <name type="scientific">Lacrimispora amygdalina</name>
    <dbReference type="NCBI Taxonomy" id="253257"/>
    <lineage>
        <taxon>Bacteria</taxon>
        <taxon>Bacillati</taxon>
        <taxon>Bacillota</taxon>
        <taxon>Clostridia</taxon>
        <taxon>Lachnospirales</taxon>
        <taxon>Lachnospiraceae</taxon>
        <taxon>Lacrimispora</taxon>
    </lineage>
</organism>
<accession>A0A3E2NCR9</accession>
<name>A0A3E2NCR9_9FIRM</name>
<proteinExistence type="predicted"/>
<dbReference type="Proteomes" id="UP000260680">
    <property type="component" value="Unassembled WGS sequence"/>
</dbReference>
<evidence type="ECO:0000313" key="1">
    <source>
        <dbReference type="EMBL" id="RFZ78792.1"/>
    </source>
</evidence>
<dbReference type="AlphaFoldDB" id="A0A3E2NCR9"/>
<dbReference type="EMBL" id="QOHO01000031">
    <property type="protein sequence ID" value="RFZ78792.1"/>
    <property type="molecule type" value="Genomic_DNA"/>
</dbReference>
<protein>
    <submittedName>
        <fullName evidence="1">Uncharacterized protein</fullName>
    </submittedName>
</protein>